<proteinExistence type="predicted"/>
<dbReference type="SMART" id="SM00727">
    <property type="entry name" value="STI1"/>
    <property type="match status" value="2"/>
</dbReference>
<feature type="domain" description="STI1" evidence="8">
    <location>
        <begin position="526"/>
        <end position="565"/>
    </location>
</feature>
<dbReference type="Pfam" id="PF13432">
    <property type="entry name" value="TPR_16"/>
    <property type="match status" value="1"/>
</dbReference>
<evidence type="ECO:0000256" key="5">
    <source>
        <dbReference type="PROSITE-ProRule" id="PRU00339"/>
    </source>
</evidence>
<dbReference type="Gene3D" id="1.10.260.100">
    <property type="match status" value="2"/>
</dbReference>
<dbReference type="SMART" id="SM00028">
    <property type="entry name" value="TPR"/>
    <property type="match status" value="9"/>
</dbReference>
<evidence type="ECO:0000256" key="1">
    <source>
        <dbReference type="ARBA" id="ARBA00004496"/>
    </source>
</evidence>
<evidence type="ECO:0000256" key="4">
    <source>
        <dbReference type="ARBA" id="ARBA00022803"/>
    </source>
</evidence>
<dbReference type="PROSITE" id="PS50293">
    <property type="entry name" value="TPR_REGION"/>
    <property type="match status" value="1"/>
</dbReference>
<feature type="repeat" description="TPR" evidence="5">
    <location>
        <begin position="456"/>
        <end position="489"/>
    </location>
</feature>
<evidence type="ECO:0000256" key="6">
    <source>
        <dbReference type="SAM" id="Coils"/>
    </source>
</evidence>
<dbReference type="PROSITE" id="PS50005">
    <property type="entry name" value="TPR"/>
    <property type="match status" value="3"/>
</dbReference>
<keyword evidence="3" id="KW-0677">Repeat</keyword>
<dbReference type="FunFam" id="1.10.260.100:FF:000002">
    <property type="entry name" value="Stress-induced-phosphoprotein 1 (Hsp70/Hsp90-organizing)"/>
    <property type="match status" value="1"/>
</dbReference>
<dbReference type="Gene3D" id="1.25.40.10">
    <property type="entry name" value="Tetratricopeptide repeat domain"/>
    <property type="match status" value="3"/>
</dbReference>
<dbReference type="PANTHER" id="PTHR22904:SF533">
    <property type="entry name" value="HSP70-HSP90 ORGANIZING PROTEIN 3"/>
    <property type="match status" value="1"/>
</dbReference>
<feature type="compositionally biased region" description="Basic and acidic residues" evidence="7">
    <location>
        <begin position="198"/>
        <end position="208"/>
    </location>
</feature>
<feature type="coiled-coil region" evidence="6">
    <location>
        <begin position="322"/>
        <end position="375"/>
    </location>
</feature>
<evidence type="ECO:0000313" key="9">
    <source>
        <dbReference type="EMBL" id="CAD8684338.1"/>
    </source>
</evidence>
<dbReference type="InterPro" id="IPR019734">
    <property type="entry name" value="TPR_rpt"/>
</dbReference>
<dbReference type="InterPro" id="IPR006636">
    <property type="entry name" value="STI1_HS-bd"/>
</dbReference>
<dbReference type="Pfam" id="PF13181">
    <property type="entry name" value="TPR_8"/>
    <property type="match status" value="1"/>
</dbReference>
<name>A0A7S0RRP4_9CHLO</name>
<gene>
    <name evidence="9" type="ORF">CLEI1391_LOCUS11720</name>
</gene>
<keyword evidence="2" id="KW-0963">Cytoplasm</keyword>
<dbReference type="SUPFAM" id="SSF48452">
    <property type="entry name" value="TPR-like"/>
    <property type="match status" value="3"/>
</dbReference>
<dbReference type="PANTHER" id="PTHR22904">
    <property type="entry name" value="TPR REPEAT CONTAINING PROTEIN"/>
    <property type="match status" value="1"/>
</dbReference>
<comment type="subcellular location">
    <subcellularLocation>
        <location evidence="1">Cytoplasm</location>
    </subcellularLocation>
</comment>
<dbReference type="FunFam" id="1.25.40.10:FF:000010">
    <property type="entry name" value="Stress-induced phosphoprotein 1"/>
    <property type="match status" value="1"/>
</dbReference>
<dbReference type="Pfam" id="PF00515">
    <property type="entry name" value="TPR_1"/>
    <property type="match status" value="1"/>
</dbReference>
<dbReference type="InterPro" id="IPR011990">
    <property type="entry name" value="TPR-like_helical_dom_sf"/>
</dbReference>
<dbReference type="InterPro" id="IPR041243">
    <property type="entry name" value="STI1/HOP_DP"/>
</dbReference>
<accession>A0A7S0RRP4</accession>
<evidence type="ECO:0000259" key="8">
    <source>
        <dbReference type="SMART" id="SM00727"/>
    </source>
</evidence>
<keyword evidence="4 5" id="KW-0802">TPR repeat</keyword>
<dbReference type="Pfam" id="PF17830">
    <property type="entry name" value="STI1-HOP_DP"/>
    <property type="match status" value="2"/>
</dbReference>
<feature type="repeat" description="TPR" evidence="5">
    <location>
        <begin position="70"/>
        <end position="103"/>
    </location>
</feature>
<dbReference type="FunFam" id="1.25.40.10:FF:000020">
    <property type="entry name" value="Stress-induced phosphoprotein 1"/>
    <property type="match status" value="1"/>
</dbReference>
<evidence type="ECO:0000256" key="2">
    <source>
        <dbReference type="ARBA" id="ARBA00022490"/>
    </source>
</evidence>
<reference evidence="9" key="1">
    <citation type="submission" date="2021-01" db="EMBL/GenBank/DDBJ databases">
        <authorList>
            <person name="Corre E."/>
            <person name="Pelletier E."/>
            <person name="Niang G."/>
            <person name="Scheremetjew M."/>
            <person name="Finn R."/>
            <person name="Kale V."/>
            <person name="Holt S."/>
            <person name="Cochrane G."/>
            <person name="Meng A."/>
            <person name="Brown T."/>
            <person name="Cohen L."/>
        </authorList>
    </citation>
    <scope>NUCLEOTIDE SEQUENCE</scope>
    <source>
        <strain evidence="9">SAG 11-49</strain>
    </source>
</reference>
<feature type="region of interest" description="Disordered" evidence="7">
    <location>
        <begin position="191"/>
        <end position="251"/>
    </location>
</feature>
<dbReference type="AlphaFoldDB" id="A0A7S0RRP4"/>
<organism evidence="9">
    <name type="scientific">Chlamydomonas leiostraca</name>
    <dbReference type="NCBI Taxonomy" id="1034604"/>
    <lineage>
        <taxon>Eukaryota</taxon>
        <taxon>Viridiplantae</taxon>
        <taxon>Chlorophyta</taxon>
        <taxon>core chlorophytes</taxon>
        <taxon>Chlorophyceae</taxon>
        <taxon>CS clade</taxon>
        <taxon>Chlamydomonadales</taxon>
        <taxon>Chlamydomonadaceae</taxon>
        <taxon>Chlamydomonas</taxon>
    </lineage>
</organism>
<sequence>MADELKAKGNAAFSAGQYEEAVKFFSDAIAIDPNNHVLHSNRSAAQASLNNYESALEDARKCVSIKPDWGKGYSRLGVAFFHLHRLDEAIKAYEDGLTHDPANEQLKSGLADARTAKEAPPPPRGPFSSPEVLTRLAMDPRTRPLLGQADFMSMLKDVQGNPQNMSKYLPDARFQLLLEVALGLKMAAPGEEGGAAADHGHDHADDGSCCKPDAPKPQAAEAHKPAPAPAQPAEAPEVDMDASGKAAALKEKEAGNEAYKAKRFDEAITHYNKALELYDGDISFLTNRAAVFFETGQYDKCMEDCDKAVERGRELRADYKLVAKAMARKGSALAKLERLEEAIAVFNKSLTEHRNADTLKKLNDAEKALKDKREREYIDMALSNEEKDKGNAAFKEARYPEAVAHYNEALKRGPPAVNPEAHKLYSNLAACYTKLGAYPDGIKVADKCIELAPTFAKGYSRKGTLQFLCKEYEKAVETYNAGLKHDPDNEELQEGIERCIGAISRFASGHASAEEVKERQARAMADPDVQNILKDPVMQNVLRDFQEDPKAAQHHLKSPDIMRKLNKLVAAGIVQMK</sequence>
<feature type="domain" description="STI1" evidence="8">
    <location>
        <begin position="129"/>
        <end position="168"/>
    </location>
</feature>
<evidence type="ECO:0000256" key="3">
    <source>
        <dbReference type="ARBA" id="ARBA00022737"/>
    </source>
</evidence>
<dbReference type="GO" id="GO:0005737">
    <property type="term" value="C:cytoplasm"/>
    <property type="evidence" value="ECO:0007669"/>
    <property type="project" value="UniProtKB-SubCell"/>
</dbReference>
<feature type="repeat" description="TPR" evidence="5">
    <location>
        <begin position="2"/>
        <end position="35"/>
    </location>
</feature>
<evidence type="ECO:0000256" key="7">
    <source>
        <dbReference type="SAM" id="MobiDB-lite"/>
    </source>
</evidence>
<dbReference type="Pfam" id="PF13424">
    <property type="entry name" value="TPR_12"/>
    <property type="match status" value="1"/>
</dbReference>
<dbReference type="EMBL" id="HBFB01020879">
    <property type="protein sequence ID" value="CAD8684338.1"/>
    <property type="molecule type" value="Transcribed_RNA"/>
</dbReference>
<protein>
    <recommendedName>
        <fullName evidence="8">STI1 domain-containing protein</fullName>
    </recommendedName>
</protein>
<keyword evidence="6" id="KW-0175">Coiled coil</keyword>
<dbReference type="GO" id="GO:0051879">
    <property type="term" value="F:Hsp90 protein binding"/>
    <property type="evidence" value="ECO:0007669"/>
    <property type="project" value="TreeGrafter"/>
</dbReference>